<feature type="compositionally biased region" description="Low complexity" evidence="1">
    <location>
        <begin position="129"/>
        <end position="141"/>
    </location>
</feature>
<protein>
    <submittedName>
        <fullName evidence="3">DUF4124 domain-containing protein</fullName>
    </submittedName>
</protein>
<dbReference type="Proteomes" id="UP001165293">
    <property type="component" value="Unassembled WGS sequence"/>
</dbReference>
<name>A0ABS8JD54_9GAMM</name>
<dbReference type="EMBL" id="JAJGAK010000001">
    <property type="protein sequence ID" value="MCC8361472.1"/>
    <property type="molecule type" value="Genomic_DNA"/>
</dbReference>
<gene>
    <name evidence="3" type="ORF">LK996_00020</name>
</gene>
<feature type="domain" description="DUF4124" evidence="2">
    <location>
        <begin position="63"/>
        <end position="107"/>
    </location>
</feature>
<comment type="caution">
    <text evidence="3">The sequence shown here is derived from an EMBL/GenBank/DDBJ whole genome shotgun (WGS) entry which is preliminary data.</text>
</comment>
<dbReference type="Pfam" id="PF13511">
    <property type="entry name" value="DUF4124"/>
    <property type="match status" value="1"/>
</dbReference>
<dbReference type="InterPro" id="IPR025392">
    <property type="entry name" value="DUF4124"/>
</dbReference>
<feature type="compositionally biased region" description="Basic and acidic residues" evidence="1">
    <location>
        <begin position="146"/>
        <end position="165"/>
    </location>
</feature>
<evidence type="ECO:0000256" key="1">
    <source>
        <dbReference type="SAM" id="MobiDB-lite"/>
    </source>
</evidence>
<evidence type="ECO:0000313" key="3">
    <source>
        <dbReference type="EMBL" id="MCC8361472.1"/>
    </source>
</evidence>
<feature type="region of interest" description="Disordered" evidence="1">
    <location>
        <begin position="105"/>
        <end position="165"/>
    </location>
</feature>
<organism evidence="3 4">
    <name type="scientific">Noviluteimonas lactosilytica</name>
    <dbReference type="NCBI Taxonomy" id="2888523"/>
    <lineage>
        <taxon>Bacteria</taxon>
        <taxon>Pseudomonadati</taxon>
        <taxon>Pseudomonadota</taxon>
        <taxon>Gammaproteobacteria</taxon>
        <taxon>Lysobacterales</taxon>
        <taxon>Lysobacteraceae</taxon>
        <taxon>Noviluteimonas</taxon>
    </lineage>
</organism>
<keyword evidence="4" id="KW-1185">Reference proteome</keyword>
<dbReference type="RefSeq" id="WP_230525131.1">
    <property type="nucleotide sequence ID" value="NZ_JAJGAK010000001.1"/>
</dbReference>
<sequence length="195" mass="20871">MRGPGNLDPGGDGASGTLLRCPWEQRRLHPGRRRRRLRMEARFLSGRGGKEAFMQRVAWILGLFAATPSGLGAELFRCIDPAGGVTWQDAPCGAGSRLTKTLEVPEAASDSDVPSGAPAKAKDAKSKGRVASGSSVGSSSGRPGGAKRDGRSRQRETCKAARAERDRKLEALGLTRTFEQLRALDDKVRAKCKDL</sequence>
<reference evidence="3" key="1">
    <citation type="submission" date="2021-10" db="EMBL/GenBank/DDBJ databases">
        <authorList>
            <person name="Lyu M."/>
            <person name="Wang X."/>
            <person name="Meng X."/>
            <person name="Xu K."/>
        </authorList>
    </citation>
    <scope>NUCLEOTIDE SEQUENCE</scope>
    <source>
        <strain evidence="3">A6</strain>
    </source>
</reference>
<evidence type="ECO:0000313" key="4">
    <source>
        <dbReference type="Proteomes" id="UP001165293"/>
    </source>
</evidence>
<proteinExistence type="predicted"/>
<evidence type="ECO:0000259" key="2">
    <source>
        <dbReference type="Pfam" id="PF13511"/>
    </source>
</evidence>
<accession>A0ABS8JD54</accession>